<name>A0A2Z7AS92_9LAMI</name>
<feature type="compositionally biased region" description="Low complexity" evidence="1">
    <location>
        <begin position="497"/>
        <end position="510"/>
    </location>
</feature>
<evidence type="ECO:0000256" key="1">
    <source>
        <dbReference type="SAM" id="MobiDB-lite"/>
    </source>
</evidence>
<feature type="region of interest" description="Disordered" evidence="1">
    <location>
        <begin position="282"/>
        <end position="368"/>
    </location>
</feature>
<evidence type="ECO:0000313" key="2">
    <source>
        <dbReference type="EMBL" id="KZV23750.1"/>
    </source>
</evidence>
<sequence>MAAYLIQNALQVNFDSVLTFLDEGMVNMFKALESTGLRGFLGCVSVLYEDDLVAFFAVGFVRENEIISSVQGKFVGISENQFAGAFELPTKGLTSMYEVPKYLIYDARSVFSASGEPVKTSCMNNELKVEFRLLNDILAKTVIVKDGSFDAITHERFLLMTAIHFDLKINWSKLLFDILKDMGTPDLTLGECKTFPPLKILTVKTVGTYVAKNKNITAEEDEPVEKVVKKAETKRRSAPAVVEPAAKNKRTTVGRAAPADKNLAIVPVVQNPEPISVVPAVSTRARRRKAPKRKLGTDLEEPVVMETAGTDPVETESRMDISAITNEEEPLVETKKENEKEKEKEATASGKKDDKVNDSEDPEPLSNQIPEEMMLPSVTAEELTKIKFGRGIQIKEVEWYKASCDARTHGNQELGQVAIGQSVVAGEYLSTVAKSAVGVFEISAVGMLSVVVLFSERFSRYFIEEQSADVVVSISRYRFEFQRVLLRIESTKSWADSDSNSSSSSSSSSESEQEEVHCFMADQTDEDEVFDFSNVEFTRDDLVIALNDMVKEYRKLSHSFEEAKAETRV</sequence>
<feature type="region of interest" description="Disordered" evidence="1">
    <location>
        <begin position="494"/>
        <end position="517"/>
    </location>
</feature>
<organism evidence="2 3">
    <name type="scientific">Dorcoceras hygrometricum</name>
    <dbReference type="NCBI Taxonomy" id="472368"/>
    <lineage>
        <taxon>Eukaryota</taxon>
        <taxon>Viridiplantae</taxon>
        <taxon>Streptophyta</taxon>
        <taxon>Embryophyta</taxon>
        <taxon>Tracheophyta</taxon>
        <taxon>Spermatophyta</taxon>
        <taxon>Magnoliopsida</taxon>
        <taxon>eudicotyledons</taxon>
        <taxon>Gunneridae</taxon>
        <taxon>Pentapetalae</taxon>
        <taxon>asterids</taxon>
        <taxon>lamiids</taxon>
        <taxon>Lamiales</taxon>
        <taxon>Gesneriaceae</taxon>
        <taxon>Didymocarpoideae</taxon>
        <taxon>Trichosporeae</taxon>
        <taxon>Loxocarpinae</taxon>
        <taxon>Dorcoceras</taxon>
    </lineage>
</organism>
<feature type="compositionally biased region" description="Basic and acidic residues" evidence="1">
    <location>
        <begin position="332"/>
        <end position="358"/>
    </location>
</feature>
<protein>
    <recommendedName>
        <fullName evidence="4">Splicing factor 3B subunit 1-like</fullName>
    </recommendedName>
</protein>
<feature type="compositionally biased region" description="Basic residues" evidence="1">
    <location>
        <begin position="284"/>
        <end position="294"/>
    </location>
</feature>
<gene>
    <name evidence="2" type="ORF">F511_13545</name>
</gene>
<dbReference type="EMBL" id="KV013384">
    <property type="protein sequence ID" value="KZV23750.1"/>
    <property type="molecule type" value="Genomic_DNA"/>
</dbReference>
<proteinExistence type="predicted"/>
<reference evidence="2 3" key="1">
    <citation type="journal article" date="2015" name="Proc. Natl. Acad. Sci. U.S.A.">
        <title>The resurrection genome of Boea hygrometrica: A blueprint for survival of dehydration.</title>
        <authorList>
            <person name="Xiao L."/>
            <person name="Yang G."/>
            <person name="Zhang L."/>
            <person name="Yang X."/>
            <person name="Zhao S."/>
            <person name="Ji Z."/>
            <person name="Zhou Q."/>
            <person name="Hu M."/>
            <person name="Wang Y."/>
            <person name="Chen M."/>
            <person name="Xu Y."/>
            <person name="Jin H."/>
            <person name="Xiao X."/>
            <person name="Hu G."/>
            <person name="Bao F."/>
            <person name="Hu Y."/>
            <person name="Wan P."/>
            <person name="Li L."/>
            <person name="Deng X."/>
            <person name="Kuang T."/>
            <person name="Xiang C."/>
            <person name="Zhu J.K."/>
            <person name="Oliver M.J."/>
            <person name="He Y."/>
        </authorList>
    </citation>
    <scope>NUCLEOTIDE SEQUENCE [LARGE SCALE GENOMIC DNA]</scope>
    <source>
        <strain evidence="3">cv. XS01</strain>
    </source>
</reference>
<accession>A0A2Z7AS92</accession>
<dbReference type="AlphaFoldDB" id="A0A2Z7AS92"/>
<evidence type="ECO:0000313" key="3">
    <source>
        <dbReference type="Proteomes" id="UP000250235"/>
    </source>
</evidence>
<dbReference type="Proteomes" id="UP000250235">
    <property type="component" value="Unassembled WGS sequence"/>
</dbReference>
<keyword evidence="3" id="KW-1185">Reference proteome</keyword>
<evidence type="ECO:0008006" key="4">
    <source>
        <dbReference type="Google" id="ProtNLM"/>
    </source>
</evidence>